<dbReference type="SUPFAM" id="SSF81660">
    <property type="entry name" value="Metal cation-transporting ATPase, ATP-binding domain N"/>
    <property type="match status" value="1"/>
</dbReference>
<feature type="transmembrane region" description="Helical" evidence="2">
    <location>
        <begin position="1490"/>
        <end position="1515"/>
    </location>
</feature>
<accession>A0A1X2IAV1</accession>
<dbReference type="PANTHER" id="PTHR13219">
    <property type="entry name" value="TRANSMEMBRANE PROTEIN 94"/>
    <property type="match status" value="1"/>
</dbReference>
<reference evidence="4 5" key="1">
    <citation type="submission" date="2016-07" db="EMBL/GenBank/DDBJ databases">
        <title>Pervasive Adenine N6-methylation of Active Genes in Fungi.</title>
        <authorList>
            <consortium name="DOE Joint Genome Institute"/>
            <person name="Mondo S.J."/>
            <person name="Dannebaum R.O."/>
            <person name="Kuo R.C."/>
            <person name="Labutti K."/>
            <person name="Haridas S."/>
            <person name="Kuo A."/>
            <person name="Salamov A."/>
            <person name="Ahrendt S.R."/>
            <person name="Lipzen A."/>
            <person name="Sullivan W."/>
            <person name="Andreopoulos W.B."/>
            <person name="Clum A."/>
            <person name="Lindquist E."/>
            <person name="Daum C."/>
            <person name="Ramamoorthy G.K."/>
            <person name="Gryganskyi A."/>
            <person name="Culley D."/>
            <person name="Magnuson J.K."/>
            <person name="James T.Y."/>
            <person name="O'Malley M.A."/>
            <person name="Stajich J.E."/>
            <person name="Spatafora J.W."/>
            <person name="Visel A."/>
            <person name="Grigoriev I.V."/>
        </authorList>
    </citation>
    <scope>NUCLEOTIDE SEQUENCE [LARGE SCALE GENOMIC DNA]</scope>
    <source>
        <strain evidence="4 5">NRRL 1336</strain>
    </source>
</reference>
<feature type="region of interest" description="Disordered" evidence="1">
    <location>
        <begin position="294"/>
        <end position="395"/>
    </location>
</feature>
<dbReference type="OrthoDB" id="5568754at2759"/>
<feature type="compositionally biased region" description="Acidic residues" evidence="1">
    <location>
        <begin position="306"/>
        <end position="322"/>
    </location>
</feature>
<feature type="transmembrane region" description="Helical" evidence="2">
    <location>
        <begin position="1656"/>
        <end position="1676"/>
    </location>
</feature>
<feature type="compositionally biased region" description="Basic residues" evidence="1">
    <location>
        <begin position="335"/>
        <end position="344"/>
    </location>
</feature>
<dbReference type="InterPro" id="IPR006068">
    <property type="entry name" value="ATPase_P-typ_cation-transptr_C"/>
</dbReference>
<feature type="transmembrane region" description="Helical" evidence="2">
    <location>
        <begin position="792"/>
        <end position="814"/>
    </location>
</feature>
<feature type="compositionally biased region" description="Basic and acidic residues" evidence="1">
    <location>
        <begin position="170"/>
        <end position="187"/>
    </location>
</feature>
<dbReference type="EMBL" id="MCGE01000018">
    <property type="protein sequence ID" value="ORZ12864.1"/>
    <property type="molecule type" value="Genomic_DNA"/>
</dbReference>
<feature type="compositionally biased region" description="Acidic residues" evidence="1">
    <location>
        <begin position="1264"/>
        <end position="1278"/>
    </location>
</feature>
<feature type="transmembrane region" description="Helical" evidence="2">
    <location>
        <begin position="500"/>
        <end position="522"/>
    </location>
</feature>
<comment type="caution">
    <text evidence="4">The sequence shown here is derived from an EMBL/GenBank/DDBJ whole genome shotgun (WGS) entry which is preliminary data.</text>
</comment>
<feature type="transmembrane region" description="Helical" evidence="2">
    <location>
        <begin position="754"/>
        <end position="772"/>
    </location>
</feature>
<dbReference type="Gene3D" id="1.20.1110.10">
    <property type="entry name" value="Calcium-transporting ATPase, transmembrane domain"/>
    <property type="match status" value="2"/>
</dbReference>
<dbReference type="InterPro" id="IPR023299">
    <property type="entry name" value="ATPase_P-typ_cyto_dom_N"/>
</dbReference>
<feature type="compositionally biased region" description="Polar residues" evidence="1">
    <location>
        <begin position="1250"/>
        <end position="1263"/>
    </location>
</feature>
<feature type="transmembrane region" description="Helical" evidence="2">
    <location>
        <begin position="1521"/>
        <end position="1542"/>
    </location>
</feature>
<dbReference type="InterPro" id="IPR039720">
    <property type="entry name" value="TMEM94"/>
</dbReference>
<protein>
    <recommendedName>
        <fullName evidence="3">Cation-transporting P-type ATPase C-terminal domain-containing protein</fullName>
    </recommendedName>
</protein>
<dbReference type="InterPro" id="IPR023214">
    <property type="entry name" value="HAD_sf"/>
</dbReference>
<dbReference type="PANTHER" id="PTHR13219:SF6">
    <property type="entry name" value="TRANSMEMBRANE PROTEIN 94"/>
    <property type="match status" value="1"/>
</dbReference>
<feature type="compositionally biased region" description="Polar residues" evidence="1">
    <location>
        <begin position="14"/>
        <end position="33"/>
    </location>
</feature>
<evidence type="ECO:0000313" key="4">
    <source>
        <dbReference type="EMBL" id="ORZ12864.1"/>
    </source>
</evidence>
<dbReference type="SUPFAM" id="SSF81665">
    <property type="entry name" value="Calcium ATPase, transmembrane domain M"/>
    <property type="match status" value="1"/>
</dbReference>
<organism evidence="4 5">
    <name type="scientific">Absidia repens</name>
    <dbReference type="NCBI Taxonomy" id="90262"/>
    <lineage>
        <taxon>Eukaryota</taxon>
        <taxon>Fungi</taxon>
        <taxon>Fungi incertae sedis</taxon>
        <taxon>Mucoromycota</taxon>
        <taxon>Mucoromycotina</taxon>
        <taxon>Mucoromycetes</taxon>
        <taxon>Mucorales</taxon>
        <taxon>Cunninghamellaceae</taxon>
        <taxon>Absidia</taxon>
    </lineage>
</organism>
<evidence type="ECO:0000256" key="2">
    <source>
        <dbReference type="SAM" id="Phobius"/>
    </source>
</evidence>
<feature type="transmembrane region" description="Helical" evidence="2">
    <location>
        <begin position="466"/>
        <end position="488"/>
    </location>
</feature>
<evidence type="ECO:0000313" key="5">
    <source>
        <dbReference type="Proteomes" id="UP000193560"/>
    </source>
</evidence>
<proteinExistence type="predicted"/>
<name>A0A1X2IAV1_9FUNG</name>
<feature type="compositionally biased region" description="Basic residues" evidence="1">
    <location>
        <begin position="60"/>
        <end position="73"/>
    </location>
</feature>
<gene>
    <name evidence="4" type="ORF">BCR42DRAFT_439972</name>
</gene>
<feature type="compositionally biased region" description="Low complexity" evidence="1">
    <location>
        <begin position="189"/>
        <end position="219"/>
    </location>
</feature>
<feature type="compositionally biased region" description="Polar residues" evidence="1">
    <location>
        <begin position="377"/>
        <end position="390"/>
    </location>
</feature>
<dbReference type="GO" id="GO:0000166">
    <property type="term" value="F:nucleotide binding"/>
    <property type="evidence" value="ECO:0007669"/>
    <property type="project" value="InterPro"/>
</dbReference>
<dbReference type="InterPro" id="IPR023298">
    <property type="entry name" value="ATPase_P-typ_TM_dom_sf"/>
</dbReference>
<keyword evidence="5" id="KW-1185">Reference proteome</keyword>
<keyword evidence="2" id="KW-1133">Transmembrane helix</keyword>
<dbReference type="Gene3D" id="3.40.50.1000">
    <property type="entry name" value="HAD superfamily/HAD-like"/>
    <property type="match status" value="1"/>
</dbReference>
<dbReference type="Pfam" id="PF00689">
    <property type="entry name" value="Cation_ATPase_C"/>
    <property type="match status" value="1"/>
</dbReference>
<feature type="region of interest" description="Disordered" evidence="1">
    <location>
        <begin position="144"/>
        <end position="228"/>
    </location>
</feature>
<feature type="compositionally biased region" description="Basic residues" evidence="1">
    <location>
        <begin position="354"/>
        <end position="363"/>
    </location>
</feature>
<evidence type="ECO:0000259" key="3">
    <source>
        <dbReference type="Pfam" id="PF00689"/>
    </source>
</evidence>
<dbReference type="Gene3D" id="3.40.1110.10">
    <property type="entry name" value="Calcium-transporting ATPase, cytoplasmic domain N"/>
    <property type="match status" value="1"/>
</dbReference>
<feature type="domain" description="Cation-transporting P-type ATPase C-terminal" evidence="3">
    <location>
        <begin position="1513"/>
        <end position="1710"/>
    </location>
</feature>
<keyword evidence="2" id="KW-0472">Membrane</keyword>
<feature type="compositionally biased region" description="Low complexity" evidence="1">
    <location>
        <begin position="46"/>
        <end position="59"/>
    </location>
</feature>
<feature type="transmembrane region" description="Helical" evidence="2">
    <location>
        <begin position="1563"/>
        <end position="1588"/>
    </location>
</feature>
<feature type="compositionally biased region" description="Low complexity" evidence="1">
    <location>
        <begin position="1223"/>
        <end position="1233"/>
    </location>
</feature>
<evidence type="ECO:0000256" key="1">
    <source>
        <dbReference type="SAM" id="MobiDB-lite"/>
    </source>
</evidence>
<sequence length="1737" mass="196656">MAKETLNMEDPEVPTSQQPAESSSSAISNNDHTTYFLLDIQDTEQDQQSLSPSSKQQQRQQHRQQKKKNKRRSSSSSTSIHGHTTSSSGRRSSASSTSTSSSVSAQVVIDHGHNGLRHPNHHHHQPPHASLAHRLDHHTHHLLRSGDEESESDYAYSLSHHVPPTSSRPLHLDSQYHHHSYRPEHHHNQQSQEQHELQQQSHQQSPHLPSSRSPSYYPSDIDMNHRDSIISSDHPMLSRLSQQGSRLFKQQQEEDPLDSMFDNDIERAAASAAAAANHLDTTLDPMDDFNVAGGTTLTKNSKQDDHVDEDDGDYDAIADDESETQHPHATTHSTNHPHHRHANAKGRSTTSTSTHKKKKRIHRTNSNNNNKHHTTTCPSPLESSCQSTPKHSLHYPRKLNKRAQRVLEANLHSHSWSRRESMQQPYQQSVVGLSSDEALRKLLAIAHQILDEERQRIQKKIDIRDWIYRPENICSFVCAMTCLAYYIAGYLKSDPYQYRITGALVEAILILAMTLWNGFLFYREQKLTCYEMTDRATTIIAALERSGMNMVQDIKIPFIPSMSVAKVVRDGVVRIFPVNLLVEGDVVEMIYGDVAPGRMKYIYQQQQHYDKNSMAPGDLSANNHTDGNSFRFGTTATVNNSTSTGTASAMGTADECGNDLKCNNNINNNSNSEPPLNQREYYLAEDQAFKPSFFGVPPPPGLMEEYLGCRGRHQFLLLENPLEDNMRTALTQTRPRTVIFNEARVLFRMLYSHLIWCVLGTGLVINLLVFGLKEYRYHEATMGLEQLVEQVFWLPFLAVLPLLPLCVPSLWLVARSFGNAQLLILFEALQISKTEYEDDDEVDEFDAEAPPPTKDLELSPNAVWDRFVSLLNKWDRLSLTRSTNLLESLGGTTVICCLDREGTIANPFPTAEQLMFPNNEEDTSYLDLEEDSDEPFGIHFEDEDWESYLPRLKPVGLNFMLNTNCGVVQGRKRTDYHRKRSKLQVYGRTAPARQACLCRLGKCIGFREESLQSFVRRAEIYTFAPYHDILMTPRYQFSQYYAFEVPNALSTVFEERNSGSYQLLTDGHPALVLDKCSDYWDGSALQTMSSKMEKKINDFFQNAEIHDMQCIAYAYRPINTSNGSRIPFLNPSDDENEDPGCAFVVLPYKPPSNDSSSSSSSSSSSDTSNSDTNSSSSIASSTRRKTHQKTNETAPSTSVTAPTPTPSSASPPNRQRKHQRTLSSNSSSTTNSTGEANLHPDHHLTTTTTSQSSANNDSLSDTDYSFEDDEPVDEQEEETFYKEVVKGQIFLGMAAMCHQPKQNVVDFIEDLGLAGIPFAERLGLETDWNSCILLSNPDDEHCGNGYIQTHDIKAQLPRGIDQIRPHLENVDDIPLHVSLFAECAPRAIKEMIRIFQENGEVVCCIGNALNVKNTESFALADVSIGMEPMHTRAQSRGRLSLNGRQPPLAVGASLVSLPCGLFMQYETSLYAVTQLIRDARRLLTCVRTGFVFYLGTCMALTFMQLLSFCMVLPPILTGYQILWIIWIILPILTLSMLFTPLEDNIMLLMPGKNIEHLTDLKRFFVYFVLRFILLMVICLIIFVMTLVYSLDISTSQVFGLFGERGWLHWSSEQQWAIVYAQNFMLVIFVWCIAWMSATFLHRTNSLREFLPFKNRVWIGAFVLVIILQFCFCAVSLAHGPFNLNSIPWYTYFVGFIFPLILVPVQELVKLHDEKEFTRFQKRSKLEFSTKLGMHSPL</sequence>
<feature type="transmembrane region" description="Helical" evidence="2">
    <location>
        <begin position="1616"/>
        <end position="1635"/>
    </location>
</feature>
<feature type="compositionally biased region" description="Low complexity" evidence="1">
    <location>
        <begin position="74"/>
        <end position="104"/>
    </location>
</feature>
<dbReference type="Proteomes" id="UP000193560">
    <property type="component" value="Unassembled WGS sequence"/>
</dbReference>
<feature type="transmembrane region" description="Helical" evidence="2">
    <location>
        <begin position="1688"/>
        <end position="1708"/>
    </location>
</feature>
<keyword evidence="2" id="KW-0812">Transmembrane</keyword>
<feature type="region of interest" description="Disordered" evidence="1">
    <location>
        <begin position="1126"/>
        <end position="1278"/>
    </location>
</feature>
<feature type="compositionally biased region" description="Low complexity" evidence="1">
    <location>
        <begin position="1193"/>
        <end position="1212"/>
    </location>
</feature>
<feature type="region of interest" description="Disordered" evidence="1">
    <location>
        <begin position="1"/>
        <end position="104"/>
    </location>
</feature>
<feature type="compositionally biased region" description="Low complexity" evidence="1">
    <location>
        <begin position="1152"/>
        <end position="1181"/>
    </location>
</feature>